<comment type="similarity">
    <text evidence="1">Belongs to the N-acetylmuramoyl-L-alanine amidase 2 family.</text>
</comment>
<evidence type="ECO:0000313" key="6">
    <source>
        <dbReference type="EMBL" id="DAG01230.1"/>
    </source>
</evidence>
<reference evidence="6" key="1">
    <citation type="journal article" date="2021" name="Proc. Natl. Acad. Sci. U.S.A.">
        <title>A Catalog of Tens of Thousands of Viruses from Human Metagenomes Reveals Hidden Associations with Chronic Diseases.</title>
        <authorList>
            <person name="Tisza M.J."/>
            <person name="Buck C.B."/>
        </authorList>
    </citation>
    <scope>NUCLEOTIDE SEQUENCE</scope>
    <source>
        <strain evidence="6">CtVfb8</strain>
    </source>
</reference>
<dbReference type="Pfam" id="PF01510">
    <property type="entry name" value="Amidase_2"/>
    <property type="match status" value="1"/>
</dbReference>
<feature type="domain" description="N-acetylmuramoyl-L-alanine amidase" evidence="4">
    <location>
        <begin position="14"/>
        <end position="148"/>
    </location>
</feature>
<dbReference type="SMART" id="SM00701">
    <property type="entry name" value="PGRP"/>
    <property type="match status" value="1"/>
</dbReference>
<proteinExistence type="inferred from homology"/>
<keyword evidence="3" id="KW-0081">Bacteriolytic enzyme</keyword>
<accession>A0A8S5V3F5</accession>
<dbReference type="InterPro" id="IPR002502">
    <property type="entry name" value="Amidase_domain"/>
</dbReference>
<dbReference type="GO" id="GO:0008745">
    <property type="term" value="F:N-acetylmuramoyl-L-alanine amidase activity"/>
    <property type="evidence" value="ECO:0007669"/>
    <property type="project" value="InterPro"/>
</dbReference>
<dbReference type="GO" id="GO:0042742">
    <property type="term" value="P:defense response to bacterium"/>
    <property type="evidence" value="ECO:0007669"/>
    <property type="project" value="UniProtKB-KW"/>
</dbReference>
<dbReference type="EMBL" id="BK016189">
    <property type="protein sequence ID" value="DAG01230.1"/>
    <property type="molecule type" value="Genomic_DNA"/>
</dbReference>
<evidence type="ECO:0000259" key="4">
    <source>
        <dbReference type="SMART" id="SM00644"/>
    </source>
</evidence>
<protein>
    <submittedName>
        <fullName evidence="6">Endodeoxyribonuclease I</fullName>
    </submittedName>
</protein>
<dbReference type="GO" id="GO:0008270">
    <property type="term" value="F:zinc ion binding"/>
    <property type="evidence" value="ECO:0007669"/>
    <property type="project" value="InterPro"/>
</dbReference>
<dbReference type="SMART" id="SM00644">
    <property type="entry name" value="Ami_2"/>
    <property type="match status" value="1"/>
</dbReference>
<keyword evidence="2" id="KW-0929">Antimicrobial</keyword>
<evidence type="ECO:0000256" key="3">
    <source>
        <dbReference type="ARBA" id="ARBA00022638"/>
    </source>
</evidence>
<dbReference type="SUPFAM" id="SSF55846">
    <property type="entry name" value="N-acetylmuramoyl-L-alanine amidase-like"/>
    <property type="match status" value="1"/>
</dbReference>
<dbReference type="InterPro" id="IPR015510">
    <property type="entry name" value="PGRP"/>
</dbReference>
<dbReference type="Gene3D" id="3.40.80.10">
    <property type="entry name" value="Peptidoglycan recognition protein-like"/>
    <property type="match status" value="1"/>
</dbReference>
<dbReference type="CDD" id="cd06583">
    <property type="entry name" value="PGRP"/>
    <property type="match status" value="1"/>
</dbReference>
<evidence type="ECO:0000259" key="5">
    <source>
        <dbReference type="SMART" id="SM00701"/>
    </source>
</evidence>
<dbReference type="PANTHER" id="PTHR11022">
    <property type="entry name" value="PEPTIDOGLYCAN RECOGNITION PROTEIN"/>
    <property type="match status" value="1"/>
</dbReference>
<dbReference type="InterPro" id="IPR036505">
    <property type="entry name" value="Amidase/PGRP_sf"/>
</dbReference>
<dbReference type="GO" id="GO:0001897">
    <property type="term" value="P:symbiont-mediated cytolysis of host cell"/>
    <property type="evidence" value="ECO:0007669"/>
    <property type="project" value="UniProtKB-ARBA"/>
</dbReference>
<organism evidence="6">
    <name type="scientific">Caudovirales sp. ctVfb8</name>
    <dbReference type="NCBI Taxonomy" id="2825766"/>
    <lineage>
        <taxon>Viruses</taxon>
        <taxon>Duplodnaviria</taxon>
        <taxon>Heunggongvirae</taxon>
        <taxon>Uroviricota</taxon>
        <taxon>Caudoviricetes</taxon>
    </lineage>
</organism>
<name>A0A8S5V3F5_9CAUD</name>
<sequence>MTTTFKEPLIDYHRNFVKFKSRSSTDYLVVHCSATQNKPEYTWKTIDQMHRQRGWLGIGYHFVILTDGTIQNGRPLEAIGSHVLGYNDDSVGICLIGGTDRNGKSVDNFTEKQKESLKKLLDWLKSKYPKAKVLGHRDFPGVAKDCPCFDVQSWYGRGAVYVIYEDASSLDRCKLSQADLKEANGTLEFTKGDLVRIA</sequence>
<dbReference type="GO" id="GO:0009253">
    <property type="term" value="P:peptidoglycan catabolic process"/>
    <property type="evidence" value="ECO:0007669"/>
    <property type="project" value="InterPro"/>
</dbReference>
<evidence type="ECO:0000256" key="2">
    <source>
        <dbReference type="ARBA" id="ARBA00022529"/>
    </source>
</evidence>
<dbReference type="PANTHER" id="PTHR11022:SF41">
    <property type="entry name" value="PEPTIDOGLYCAN-RECOGNITION PROTEIN LC-RELATED"/>
    <property type="match status" value="1"/>
</dbReference>
<feature type="domain" description="Peptidoglycan recognition protein family" evidence="5">
    <location>
        <begin position="8"/>
        <end position="140"/>
    </location>
</feature>
<dbReference type="InterPro" id="IPR006619">
    <property type="entry name" value="PGRP_domain_met/bac"/>
</dbReference>
<evidence type="ECO:0000256" key="1">
    <source>
        <dbReference type="ARBA" id="ARBA00007553"/>
    </source>
</evidence>